<feature type="compositionally biased region" description="Polar residues" evidence="1">
    <location>
        <begin position="944"/>
        <end position="962"/>
    </location>
</feature>
<dbReference type="Proteomes" id="UP000566819">
    <property type="component" value="Unassembled WGS sequence"/>
</dbReference>
<feature type="compositionally biased region" description="Pro residues" evidence="1">
    <location>
        <begin position="1575"/>
        <end position="1606"/>
    </location>
</feature>
<feature type="compositionally biased region" description="Polar residues" evidence="1">
    <location>
        <begin position="327"/>
        <end position="339"/>
    </location>
</feature>
<feature type="compositionally biased region" description="Pro residues" evidence="1">
    <location>
        <begin position="748"/>
        <end position="763"/>
    </location>
</feature>
<feature type="compositionally biased region" description="Polar residues" evidence="1">
    <location>
        <begin position="764"/>
        <end position="781"/>
    </location>
</feature>
<feature type="compositionally biased region" description="Low complexity" evidence="1">
    <location>
        <begin position="1424"/>
        <end position="1433"/>
    </location>
</feature>
<keyword evidence="3" id="KW-1185">Reference proteome</keyword>
<feature type="compositionally biased region" description="Polar residues" evidence="1">
    <location>
        <begin position="650"/>
        <end position="660"/>
    </location>
</feature>
<feature type="compositionally biased region" description="Polar residues" evidence="1">
    <location>
        <begin position="1494"/>
        <end position="1507"/>
    </location>
</feature>
<dbReference type="OrthoDB" id="5394233at2759"/>
<feature type="compositionally biased region" description="Pro residues" evidence="1">
    <location>
        <begin position="691"/>
        <end position="707"/>
    </location>
</feature>
<feature type="compositionally biased region" description="Pro residues" evidence="1">
    <location>
        <begin position="1613"/>
        <end position="1623"/>
    </location>
</feature>
<feature type="region of interest" description="Disordered" evidence="1">
    <location>
        <begin position="255"/>
        <end position="373"/>
    </location>
</feature>
<feature type="region of interest" description="Disordered" evidence="1">
    <location>
        <begin position="528"/>
        <end position="1366"/>
    </location>
</feature>
<feature type="compositionally biased region" description="Polar residues" evidence="1">
    <location>
        <begin position="549"/>
        <end position="567"/>
    </location>
</feature>
<dbReference type="EMBL" id="JAAMPI010001043">
    <property type="protein sequence ID" value="KAF4627018.1"/>
    <property type="molecule type" value="Genomic_DNA"/>
</dbReference>
<feature type="compositionally biased region" description="Low complexity" evidence="1">
    <location>
        <begin position="1331"/>
        <end position="1353"/>
    </location>
</feature>
<feature type="compositionally biased region" description="Polar residues" evidence="1">
    <location>
        <begin position="225"/>
        <end position="238"/>
    </location>
</feature>
<feature type="compositionally biased region" description="Polar residues" evidence="1">
    <location>
        <begin position="1712"/>
        <end position="1742"/>
    </location>
</feature>
<feature type="compositionally biased region" description="Low complexity" evidence="1">
    <location>
        <begin position="1235"/>
        <end position="1252"/>
    </location>
</feature>
<feature type="compositionally biased region" description="Low complexity" evidence="1">
    <location>
        <begin position="1785"/>
        <end position="1796"/>
    </location>
</feature>
<accession>A0A8H4RDP6</accession>
<feature type="compositionally biased region" description="Basic and acidic residues" evidence="1">
    <location>
        <begin position="891"/>
        <end position="905"/>
    </location>
</feature>
<evidence type="ECO:0000313" key="3">
    <source>
        <dbReference type="Proteomes" id="UP000566819"/>
    </source>
</evidence>
<sequence length="1961" mass="212624">MACWPNGRLTTNQEIAVLRLLEDTLPDLRYRLAITTSVIRSPSFTSCLQNTAADLIAVGMPFDYIEYQKKCDSLTTEELQKEWENYTRQISGGATSTAASVLLGPATGGVSLLGLGFSGPRIHNARKKREIIEASLKTQGATHHTRKRDVLGPMAVAGAVGGVTMGLAGSGLDAGVVATGAVVEHKYDEHQKKKGEQKLQSQQQQSNTQNTQGQASLDSGAPPSGESQPGMQTSISNTTYSYHGSQISMSQTIVQNQTTETQQQSQPLSKWHTPVVYDDYDDYDEYGEYDDEPVSTPLNLQQQPAPPSIPITAPLKLQQHPPPLPIRNQNQTSLQNDVPTTAPLNLQQNPPPPPPRNQNQTSLQNGVEPPPQYQQDEKISVLTQPTTQTINTFSSIQVHMATISTTSTPPPITSYLVTSYPPEKKSEYTTEICELEGDSDIALPTSSYAAECEEKIFIEETPAPPETSGTKYAPYKSTLPPSFIQELPGDNVLESEPLEDETLVALTVEEEIMLLKAQLVQLELEKRKGDGANSSQKPKPEIHNEPGISPNSRSILDSPQSPTNQHQYFPHAPPPLVINKPIRPLYPQRTETQNYERPQKPHRQSTSFNWVPESSTPQDDSQEHDYLPHAPAPLSAPSKPTLAPPYPLQATETENQNKPDSTTTVVVSVTQNVTNVTSYEETHQHDTLPHAPAPPVEGKPLTPPPPKQTATTTQKPPAPHRQSTAFAWVPPESSTSNNDGEHDSLPHAPAPPGAGKPVTPPPQSSDAASQRPQAPYRQSTAFAWVHESSIQSTDSKQDHGDRPSQAPYPTEDKPTATPPPQASEGENNNSRPRPHRQSTTFAWVAEGSTPNDHGQHDDGDQLPHAPYPTVVDKPSSTPPPQANETQNPNNRADHIGKANEIENHNSRPRPHRQSTAFSWVPPSPAVPDSVDEHDDLPHAPPPNITTHSVVISQLVVTSQSVGETEAHISPQKPHKQRPSVTFASDIPEHDTADNQDSLPHFPPPKPSDKPTTATEPTSISAHDNSQHEALDDHDILPHFPPPATNQLSSTPPPITESETHSSPPKPEVQNFAWASEISVQTEIIQQEHLPHFPPPNPAGQSTAEIAEPQTHSNPPSPHRPSSAFAWAPETPVQSEAPYPEEHLPHFPPPILADQSAEIPPPETEHEAHSNPQTPHRPTPAFAWVPDGPVAYPSEDQQEHLPHFPPPLSTNHNQEGPPPAEDFHQSVPENFHKPSEASTWTTESTSFTWNSENPSPGDHDEEPGNQHEYFPHAPSPVHQPTTTPSPRPENHRPESISIVFPPHKPSPASAWESGPDPSQQHQYFPHAPPPEATSQAATPQSSGSQTTPTAPASSHQNLGQEHQYVPYCPPTVETYETVSSQTQASVLISQSIQQNTTPASATSPSSGQQNQYLPYAPPQPAGVSKPEQTTPQQEEPQKPENPPVMVSHLFPSIPPPHNTPPIVTTLLANPPSPKPSPPIITSLLSSADEIDFNHSPPSVMTSLFSSGYTNPTPVTKATTPPLPPAGPPLNFRPLTTSTPTPPAGPPPDWKPPPTSTSPPSPQGPPPNWTPTATSTSPPPPSRPPPNWVPPPASTSPPPPQGPPPNWVPPATFTSPPPEQGPPPNFTASTPTPTQSPGPPPGQQYQATQDTPNYGTQQQPAPQHQTAQDFSNYDSHPQSPPPPYQPPQNIPNYGTQQQPASQYQSAQNAPNYGAQMQTIAPQNHQPQAPSIVTATPQYQHNPQGFSGYAPRPSISRMSYVVSPMSSPAPQYSNIQPPPTPFSPQPRPGQASFSSYQPSSYPPRPPVTPQPQPQHQANSSISYAPQQVMNPPQMSYGSLSAMSPPPQAGSYNPGSMQYQPSRFTASPAPMTPHPGQQMYQAAPPTPAPGIAPGNVYYVQAQPQPQPQYQQAPNPGHGQFGMQPVQNIQWAPQNPQQVVFNQPNYGLPPPIPQPWRGRKFGIRIN</sequence>
<gene>
    <name evidence="2" type="ORF">G7Y89_g11142</name>
</gene>
<feature type="compositionally biased region" description="Low complexity" evidence="1">
    <location>
        <begin position="1694"/>
        <end position="1709"/>
    </location>
</feature>
<proteinExistence type="predicted"/>
<name>A0A8H4RDP6_9HELO</name>
<feature type="compositionally biased region" description="Basic and acidic residues" evidence="1">
    <location>
        <begin position="188"/>
        <end position="197"/>
    </location>
</feature>
<evidence type="ECO:0000256" key="1">
    <source>
        <dbReference type="SAM" id="MobiDB-lite"/>
    </source>
</evidence>
<reference evidence="2 3" key="1">
    <citation type="submission" date="2020-03" db="EMBL/GenBank/DDBJ databases">
        <title>Draft Genome Sequence of Cudoniella acicularis.</title>
        <authorList>
            <person name="Buettner E."/>
            <person name="Kellner H."/>
        </authorList>
    </citation>
    <scope>NUCLEOTIDE SEQUENCE [LARGE SCALE GENOMIC DNA]</scope>
    <source>
        <strain evidence="2 3">DSM 108380</strain>
    </source>
</reference>
<feature type="compositionally biased region" description="Low complexity" evidence="1">
    <location>
        <begin position="255"/>
        <end position="266"/>
    </location>
</feature>
<feature type="compositionally biased region" description="Pro residues" evidence="1">
    <location>
        <begin position="1676"/>
        <end position="1687"/>
    </location>
</feature>
<feature type="compositionally biased region" description="Low complexity" evidence="1">
    <location>
        <begin position="1654"/>
        <end position="1666"/>
    </location>
</feature>
<feature type="compositionally biased region" description="Polar residues" evidence="1">
    <location>
        <begin position="1761"/>
        <end position="1772"/>
    </location>
</feature>
<feature type="region of interest" description="Disordered" evidence="1">
    <location>
        <begin position="1857"/>
        <end position="1891"/>
    </location>
</feature>
<feature type="compositionally biased region" description="Pro residues" evidence="1">
    <location>
        <begin position="1773"/>
        <end position="1784"/>
    </location>
</feature>
<feature type="region of interest" description="Disordered" evidence="1">
    <location>
        <begin position="1388"/>
        <end position="1845"/>
    </location>
</feature>
<feature type="compositionally biased region" description="Pro residues" evidence="1">
    <location>
        <begin position="1797"/>
        <end position="1809"/>
    </location>
</feature>
<feature type="compositionally biased region" description="Pro residues" evidence="1">
    <location>
        <begin position="1538"/>
        <end position="1567"/>
    </location>
</feature>
<feature type="region of interest" description="Disordered" evidence="1">
    <location>
        <begin position="188"/>
        <end position="238"/>
    </location>
</feature>
<feature type="compositionally biased region" description="Polar residues" evidence="1">
    <location>
        <begin position="824"/>
        <end position="841"/>
    </location>
</feature>
<feature type="compositionally biased region" description="Acidic residues" evidence="1">
    <location>
        <begin position="278"/>
        <end position="293"/>
    </location>
</feature>
<feature type="region of interest" description="Disordered" evidence="1">
    <location>
        <begin position="1940"/>
        <end position="1961"/>
    </location>
</feature>
<feature type="compositionally biased region" description="Low complexity" evidence="1">
    <location>
        <begin position="661"/>
        <end position="678"/>
    </location>
</feature>
<organism evidence="2 3">
    <name type="scientific">Cudoniella acicularis</name>
    <dbReference type="NCBI Taxonomy" id="354080"/>
    <lineage>
        <taxon>Eukaryota</taxon>
        <taxon>Fungi</taxon>
        <taxon>Dikarya</taxon>
        <taxon>Ascomycota</taxon>
        <taxon>Pezizomycotina</taxon>
        <taxon>Leotiomycetes</taxon>
        <taxon>Helotiales</taxon>
        <taxon>Tricladiaceae</taxon>
        <taxon>Cudoniella</taxon>
    </lineage>
</organism>
<feature type="compositionally biased region" description="Basic residues" evidence="1">
    <location>
        <begin position="1952"/>
        <end position="1961"/>
    </location>
</feature>
<feature type="compositionally biased region" description="Low complexity" evidence="1">
    <location>
        <begin position="628"/>
        <end position="641"/>
    </location>
</feature>
<evidence type="ECO:0000313" key="2">
    <source>
        <dbReference type="EMBL" id="KAF4627018.1"/>
    </source>
</evidence>
<feature type="compositionally biased region" description="Low complexity" evidence="1">
    <location>
        <begin position="1508"/>
        <end position="1518"/>
    </location>
</feature>
<feature type="compositionally biased region" description="Polar residues" evidence="1">
    <location>
        <begin position="1812"/>
        <end position="1838"/>
    </location>
</feature>
<feature type="compositionally biased region" description="Low complexity" evidence="1">
    <location>
        <begin position="198"/>
        <end position="214"/>
    </location>
</feature>
<comment type="caution">
    <text evidence="2">The sequence shown here is derived from an EMBL/GenBank/DDBJ whole genome shotgun (WGS) entry which is preliminary data.</text>
</comment>
<feature type="compositionally biased region" description="Polar residues" evidence="1">
    <location>
        <begin position="604"/>
        <end position="619"/>
    </location>
</feature>
<protein>
    <submittedName>
        <fullName evidence="2">Uncharacterized protein</fullName>
    </submittedName>
</protein>
<feature type="compositionally biased region" description="Polar residues" evidence="1">
    <location>
        <begin position="1011"/>
        <end position="1023"/>
    </location>
</feature>
<feature type="compositionally biased region" description="Basic and acidic residues" evidence="1">
    <location>
        <begin position="1024"/>
        <end position="1036"/>
    </location>
</feature>
<feature type="compositionally biased region" description="Low complexity" evidence="1">
    <location>
        <begin position="1395"/>
        <end position="1405"/>
    </location>
</feature>